<dbReference type="InterPro" id="IPR037275">
    <property type="entry name" value="Znf_CTCHY_sf"/>
</dbReference>
<evidence type="ECO:0000256" key="4">
    <source>
        <dbReference type="ARBA" id="ARBA00022771"/>
    </source>
</evidence>
<comment type="pathway">
    <text evidence="2">Protein modification; protein ubiquitination.</text>
</comment>
<dbReference type="GO" id="GO:0006511">
    <property type="term" value="P:ubiquitin-dependent protein catabolic process"/>
    <property type="evidence" value="ECO:0007669"/>
    <property type="project" value="TreeGrafter"/>
</dbReference>
<accession>A0A835HZX9</accession>
<dbReference type="GO" id="GO:0061630">
    <property type="term" value="F:ubiquitin protein ligase activity"/>
    <property type="evidence" value="ECO:0007669"/>
    <property type="project" value="TreeGrafter"/>
</dbReference>
<feature type="domain" description="CHY-type" evidence="11">
    <location>
        <begin position="106"/>
        <end position="188"/>
    </location>
</feature>
<keyword evidence="10" id="KW-0472">Membrane</keyword>
<evidence type="ECO:0000256" key="10">
    <source>
        <dbReference type="SAM" id="Phobius"/>
    </source>
</evidence>
<feature type="transmembrane region" description="Helical" evidence="10">
    <location>
        <begin position="272"/>
        <end position="291"/>
    </location>
</feature>
<evidence type="ECO:0000256" key="5">
    <source>
        <dbReference type="ARBA" id="ARBA00022786"/>
    </source>
</evidence>
<dbReference type="Gene3D" id="2.20.28.10">
    <property type="match status" value="1"/>
</dbReference>
<organism evidence="13 14">
    <name type="scientific">Coptis chinensis</name>
    <dbReference type="NCBI Taxonomy" id="261450"/>
    <lineage>
        <taxon>Eukaryota</taxon>
        <taxon>Viridiplantae</taxon>
        <taxon>Streptophyta</taxon>
        <taxon>Embryophyta</taxon>
        <taxon>Tracheophyta</taxon>
        <taxon>Spermatophyta</taxon>
        <taxon>Magnoliopsida</taxon>
        <taxon>Ranunculales</taxon>
        <taxon>Ranunculaceae</taxon>
        <taxon>Coptidoideae</taxon>
        <taxon>Coptis</taxon>
    </lineage>
</organism>
<reference evidence="13 14" key="1">
    <citation type="submission" date="2020-10" db="EMBL/GenBank/DDBJ databases">
        <title>The Coptis chinensis genome and diversification of protoberbering-type alkaloids.</title>
        <authorList>
            <person name="Wang B."/>
            <person name="Shu S."/>
            <person name="Song C."/>
            <person name="Liu Y."/>
        </authorList>
    </citation>
    <scope>NUCLEOTIDE SEQUENCE [LARGE SCALE GENOMIC DNA]</scope>
    <source>
        <strain evidence="13">HL-2020</strain>
        <tissue evidence="13">Leaf</tissue>
    </source>
</reference>
<keyword evidence="7" id="KW-0539">Nucleus</keyword>
<dbReference type="AlphaFoldDB" id="A0A835HZX9"/>
<evidence type="ECO:0000259" key="11">
    <source>
        <dbReference type="PROSITE" id="PS51266"/>
    </source>
</evidence>
<keyword evidence="5" id="KW-0833">Ubl conjugation pathway</keyword>
<keyword evidence="3" id="KW-0479">Metal-binding</keyword>
<evidence type="ECO:0000256" key="7">
    <source>
        <dbReference type="ARBA" id="ARBA00023242"/>
    </source>
</evidence>
<dbReference type="EMBL" id="JADFTS010000005">
    <property type="protein sequence ID" value="KAF9607458.1"/>
    <property type="molecule type" value="Genomic_DNA"/>
</dbReference>
<dbReference type="PROSITE" id="PS51270">
    <property type="entry name" value="ZF_CTCHY"/>
    <property type="match status" value="1"/>
</dbReference>
<comment type="caution">
    <text evidence="13">The sequence shown here is derived from an EMBL/GenBank/DDBJ whole genome shotgun (WGS) entry which is preliminary data.</text>
</comment>
<gene>
    <name evidence="13" type="ORF">IFM89_035596</name>
</gene>
<dbReference type="InterPro" id="IPR008913">
    <property type="entry name" value="Znf_CHY"/>
</dbReference>
<evidence type="ECO:0000256" key="9">
    <source>
        <dbReference type="SAM" id="MobiDB-lite"/>
    </source>
</evidence>
<protein>
    <submittedName>
        <fullName evidence="13">Uncharacterized protein</fullName>
    </submittedName>
</protein>
<dbReference type="GO" id="GO:0008270">
    <property type="term" value="F:zinc ion binding"/>
    <property type="evidence" value="ECO:0007669"/>
    <property type="project" value="UniProtKB-KW"/>
</dbReference>
<evidence type="ECO:0000256" key="2">
    <source>
        <dbReference type="ARBA" id="ARBA00004906"/>
    </source>
</evidence>
<dbReference type="FunFam" id="2.20.28.10:FF:000009">
    <property type="entry name" value="RING finger and CHY zinc finger domain-containing protein 1"/>
    <property type="match status" value="1"/>
</dbReference>
<dbReference type="Pfam" id="PF14599">
    <property type="entry name" value="zinc_ribbon_6"/>
    <property type="match status" value="1"/>
</dbReference>
<dbReference type="InterPro" id="IPR039512">
    <property type="entry name" value="RCHY1_zinc-ribbon"/>
</dbReference>
<dbReference type="GO" id="GO:0016567">
    <property type="term" value="P:protein ubiquitination"/>
    <property type="evidence" value="ECO:0007669"/>
    <property type="project" value="TreeGrafter"/>
</dbReference>
<dbReference type="PROSITE" id="PS51266">
    <property type="entry name" value="ZF_CHY"/>
    <property type="match status" value="1"/>
</dbReference>
<feature type="domain" description="CTCHY-type" evidence="12">
    <location>
        <begin position="190"/>
        <end position="254"/>
    </location>
</feature>
<sequence>MEGTRRVSGSRQRTRRAQPGGASDTSSYYGNYSGESSATSSYYCYPSGQESEPYHSPSGQEIESYHFQPHQEMGHQYAMFEEPSSSESGFVKVGEIWASTAVVQYDGYPIIGCVDQSVITPNIFSCKVRGCDYHGRFSSNVIARSRMKSMLDNPKDIHDIVRTDVTQVICSVCDTEQQVAHICTKCGVYMGEYFCRVCKFYDDETAKGQFHCNGCGICRVGGRENFFHCEKCGSCYATSLQDNHSCVENSMQNHCPICYEVLVYFCSHPSHWLLPFFFWVLCSVLYCFVFFPSEILTTRPYITNEPDCDSFPRYSCPICSKSIFDMSSSWRRMDEEVEATIMPEEYRDKKVWILCNDCNATSEVLFHILGLKCNPCGSYNTRQTAGTSISSVTDP</sequence>
<evidence type="ECO:0000259" key="12">
    <source>
        <dbReference type="PROSITE" id="PS51270"/>
    </source>
</evidence>
<keyword evidence="10" id="KW-1133">Transmembrane helix</keyword>
<evidence type="ECO:0000256" key="3">
    <source>
        <dbReference type="ARBA" id="ARBA00022723"/>
    </source>
</evidence>
<dbReference type="PANTHER" id="PTHR21319:SF20">
    <property type="entry name" value="E3 UBIQUITIN-PROTEIN LIGASE MIEL1"/>
    <property type="match status" value="1"/>
</dbReference>
<feature type="region of interest" description="Disordered" evidence="9">
    <location>
        <begin position="1"/>
        <end position="30"/>
    </location>
</feature>
<keyword evidence="6" id="KW-0862">Zinc</keyword>
<keyword evidence="4 8" id="KW-0863">Zinc-finger</keyword>
<evidence type="ECO:0000313" key="14">
    <source>
        <dbReference type="Proteomes" id="UP000631114"/>
    </source>
</evidence>
<name>A0A835HZX9_9MAGN</name>
<keyword evidence="10" id="KW-0812">Transmembrane</keyword>
<dbReference type="PANTHER" id="PTHR21319">
    <property type="entry name" value="RING FINGER AND CHY ZINC FINGER DOMAIN-CONTAINING PROTEIN 1"/>
    <property type="match status" value="1"/>
</dbReference>
<evidence type="ECO:0000256" key="8">
    <source>
        <dbReference type="PROSITE-ProRule" id="PRU00601"/>
    </source>
</evidence>
<proteinExistence type="predicted"/>
<evidence type="ECO:0000256" key="6">
    <source>
        <dbReference type="ARBA" id="ARBA00022833"/>
    </source>
</evidence>
<keyword evidence="14" id="KW-1185">Reference proteome</keyword>
<comment type="subcellular location">
    <subcellularLocation>
        <location evidence="1">Nucleus</location>
    </subcellularLocation>
</comment>
<dbReference type="Proteomes" id="UP000631114">
    <property type="component" value="Unassembled WGS sequence"/>
</dbReference>
<dbReference type="SUPFAM" id="SSF161219">
    <property type="entry name" value="CHY zinc finger-like"/>
    <property type="match status" value="1"/>
</dbReference>
<dbReference type="SUPFAM" id="SSF161245">
    <property type="entry name" value="Zinc hairpin stack"/>
    <property type="match status" value="1"/>
</dbReference>
<dbReference type="GO" id="GO:0005634">
    <property type="term" value="C:nucleus"/>
    <property type="evidence" value="ECO:0007669"/>
    <property type="project" value="UniProtKB-SubCell"/>
</dbReference>
<dbReference type="InterPro" id="IPR017921">
    <property type="entry name" value="Znf_CTCHY"/>
</dbReference>
<evidence type="ECO:0000256" key="1">
    <source>
        <dbReference type="ARBA" id="ARBA00004123"/>
    </source>
</evidence>
<dbReference type="OrthoDB" id="411372at2759"/>
<evidence type="ECO:0000313" key="13">
    <source>
        <dbReference type="EMBL" id="KAF9607458.1"/>
    </source>
</evidence>
<dbReference type="InterPro" id="IPR037274">
    <property type="entry name" value="Znf_CHY_sf"/>
</dbReference>